<organism evidence="1 2">
    <name type="scientific">Candidatus Methylomirabilis lanthanidiphila</name>
    <dbReference type="NCBI Taxonomy" id="2211376"/>
    <lineage>
        <taxon>Bacteria</taxon>
        <taxon>Candidatus Methylomirabilota</taxon>
        <taxon>Candidatus Methylomirabilia</taxon>
        <taxon>Candidatus Methylomirabilales</taxon>
        <taxon>Candidatus Methylomirabilaceae</taxon>
        <taxon>Candidatus Methylomirabilis</taxon>
    </lineage>
</organism>
<reference evidence="1 2" key="1">
    <citation type="submission" date="2019-07" db="EMBL/GenBank/DDBJ databases">
        <authorList>
            <person name="Cremers G."/>
        </authorList>
    </citation>
    <scope>NUCLEOTIDE SEQUENCE [LARGE SCALE GENOMIC DNA]</scope>
</reference>
<accession>A0A564ZFK0</accession>
<dbReference type="EMBL" id="CABIKM010000006">
    <property type="protein sequence ID" value="VUZ84080.1"/>
    <property type="molecule type" value="Genomic_DNA"/>
</dbReference>
<gene>
    <name evidence="1" type="ORF">MELA_00444</name>
</gene>
<sequence length="224" mass="23635">MADKHPYVHGPGALVQVVTQFRKSFPAVVNASTLQKLGFAPKNESYVLNVLRFLGLIDQEGKKTVEAAKAFTLHDDAAFAKSFAALVSKAYADLFELHGDAAWDLDSGTLITFFRSHDEATAIVGKLQASTFKVLAAYSGHGDVPAAKTPAAKGLKPAAKSVSKKGAEAVKASASTGGTEDVKGGKGSSVVGLTVRIEINLPADGDQETYDRIFKSIRENLLNG</sequence>
<protein>
    <recommendedName>
        <fullName evidence="3">DUF5343 domain-containing protein</fullName>
    </recommendedName>
</protein>
<evidence type="ECO:0000313" key="2">
    <source>
        <dbReference type="Proteomes" id="UP000334340"/>
    </source>
</evidence>
<dbReference type="AlphaFoldDB" id="A0A564ZFK0"/>
<dbReference type="Pfam" id="PF17278">
    <property type="entry name" value="DUF5343"/>
    <property type="match status" value="1"/>
</dbReference>
<dbReference type="Proteomes" id="UP000334340">
    <property type="component" value="Unassembled WGS sequence"/>
</dbReference>
<name>A0A564ZFK0_9BACT</name>
<dbReference type="InterPro" id="IPR035235">
    <property type="entry name" value="DUF5343"/>
</dbReference>
<evidence type="ECO:0000313" key="1">
    <source>
        <dbReference type="EMBL" id="VUZ84080.1"/>
    </source>
</evidence>
<evidence type="ECO:0008006" key="3">
    <source>
        <dbReference type="Google" id="ProtNLM"/>
    </source>
</evidence>
<proteinExistence type="predicted"/>
<keyword evidence="2" id="KW-1185">Reference proteome</keyword>